<gene>
    <name evidence="5" type="primary">LOC118404997</name>
</gene>
<keyword evidence="1" id="KW-0880">Kelch repeat</keyword>
<dbReference type="OrthoDB" id="6418787at2759"/>
<reference evidence="4" key="1">
    <citation type="journal article" date="2020" name="Nat. Ecol. Evol.">
        <title>Deeply conserved synteny resolves early events in vertebrate evolution.</title>
        <authorList>
            <person name="Simakov O."/>
            <person name="Marletaz F."/>
            <person name="Yue J.X."/>
            <person name="O'Connell B."/>
            <person name="Jenkins J."/>
            <person name="Brandt A."/>
            <person name="Calef R."/>
            <person name="Tung C.H."/>
            <person name="Huang T.K."/>
            <person name="Schmutz J."/>
            <person name="Satoh N."/>
            <person name="Yu J.K."/>
            <person name="Putnam N.H."/>
            <person name="Green R.E."/>
            <person name="Rokhsar D.S."/>
        </authorList>
    </citation>
    <scope>NUCLEOTIDE SEQUENCE [LARGE SCALE GENOMIC DNA]</scope>
    <source>
        <strain evidence="4">S238N-H82</strain>
    </source>
</reference>
<dbReference type="Pfam" id="PF07707">
    <property type="entry name" value="BACK"/>
    <property type="match status" value="1"/>
</dbReference>
<keyword evidence="2" id="KW-0677">Repeat</keyword>
<dbReference type="PROSITE" id="PS50097">
    <property type="entry name" value="BTB"/>
    <property type="match status" value="1"/>
</dbReference>
<dbReference type="InterPro" id="IPR011705">
    <property type="entry name" value="BACK"/>
</dbReference>
<dbReference type="GO" id="GO:1990756">
    <property type="term" value="F:ubiquitin-like ligase-substrate adaptor activity"/>
    <property type="evidence" value="ECO:0000318"/>
    <property type="project" value="GO_Central"/>
</dbReference>
<dbReference type="OMA" id="MITIDWK"/>
<dbReference type="GeneID" id="118404997"/>
<dbReference type="InterPro" id="IPR000210">
    <property type="entry name" value="BTB/POZ_dom"/>
</dbReference>
<evidence type="ECO:0000256" key="1">
    <source>
        <dbReference type="ARBA" id="ARBA00022441"/>
    </source>
</evidence>
<dbReference type="PANTHER" id="PTHR24412">
    <property type="entry name" value="KELCH PROTEIN"/>
    <property type="match status" value="1"/>
</dbReference>
<dbReference type="FunFam" id="1.25.40.420:FF:000001">
    <property type="entry name" value="Kelch-like family member 12"/>
    <property type="match status" value="1"/>
</dbReference>
<dbReference type="KEGG" id="bfo:118404997"/>
<evidence type="ECO:0000259" key="3">
    <source>
        <dbReference type="PROSITE" id="PS50097"/>
    </source>
</evidence>
<name>A0A9J7HL06_BRAFL</name>
<sequence>MAAADHVSADRPRSYQDESYLHGFLVTVGDLQKDGVLQDVVLEVEGRRFPCHRLVLSAASPYFRAMFTSDMAESRKETVVLQGLDIDTFGEILCYIYSGTLHVSLDKVQPLYQAADLLQLDYVRDTCSSHMAMNVESSTCVDLYKFADVFSVDIVTKSCLKWKASHFTEVASSEEFCSLSVNELSNIISHDELDVKEETTVWEAVVRWVQHSRKDRLRHLPSILPHIRFNLLTSDDTAAILEHPLVKKNRKSSGVIRKVTEKGNPNLRPRLGMYTEVAVLYNWTGDGIELLFMNPREGKCTSCTYSPEDLPRPRHMTVTSNNEIYILTKEESEVETQLSLLKYNPAKNVWEDAGVPSISRERHQKWSFFKELLFEVDGTLYYVPVDEDRSLVQMKKYNRQTKQWLECSPLHFEEIEVGDDPSLALSCGSHIYFLTNEDMHRYNPSLDQWSKRTPPMDIPELSTAVAMGTEIFAASVDFDNAMVYDTESDRWQKLRCLPNAEDLDIDDLPYLFVLENQLHILITGAFNAPVVYAYDRSADAWKDAYAPMLNERYHAYGCCSPVARIYLPYLKKA</sequence>
<dbReference type="Gene3D" id="3.30.710.10">
    <property type="entry name" value="Potassium Channel Kv1.1, Chain A"/>
    <property type="match status" value="1"/>
</dbReference>
<dbReference type="Gene3D" id="1.25.40.420">
    <property type="match status" value="1"/>
</dbReference>
<reference evidence="5" key="2">
    <citation type="submission" date="2025-08" db="UniProtKB">
        <authorList>
            <consortium name="RefSeq"/>
        </authorList>
    </citation>
    <scope>IDENTIFICATION</scope>
    <source>
        <strain evidence="5">S238N-H82</strain>
        <tissue evidence="5">Testes</tissue>
    </source>
</reference>
<dbReference type="PANTHER" id="PTHR24412:SF491">
    <property type="entry name" value="KELCH REPEAT AND BTB DOMAIN-CONTAINING PROTEIN 12"/>
    <property type="match status" value="1"/>
</dbReference>
<dbReference type="SMART" id="SM00875">
    <property type="entry name" value="BACK"/>
    <property type="match status" value="1"/>
</dbReference>
<dbReference type="GO" id="GO:0031463">
    <property type="term" value="C:Cul3-RING ubiquitin ligase complex"/>
    <property type="evidence" value="ECO:0000318"/>
    <property type="project" value="GO_Central"/>
</dbReference>
<dbReference type="SUPFAM" id="SSF54695">
    <property type="entry name" value="POZ domain"/>
    <property type="match status" value="1"/>
</dbReference>
<evidence type="ECO:0000256" key="2">
    <source>
        <dbReference type="ARBA" id="ARBA00022737"/>
    </source>
</evidence>
<accession>A0A9J7HL06</accession>
<dbReference type="SUPFAM" id="SSF117281">
    <property type="entry name" value="Kelch motif"/>
    <property type="match status" value="1"/>
</dbReference>
<evidence type="ECO:0000313" key="5">
    <source>
        <dbReference type="RefSeq" id="XP_035660290.1"/>
    </source>
</evidence>
<dbReference type="InterPro" id="IPR015915">
    <property type="entry name" value="Kelch-typ_b-propeller"/>
</dbReference>
<protein>
    <submittedName>
        <fullName evidence="5">Kelch-like protein 12</fullName>
    </submittedName>
</protein>
<dbReference type="GO" id="GO:0043161">
    <property type="term" value="P:proteasome-mediated ubiquitin-dependent protein catabolic process"/>
    <property type="evidence" value="ECO:0000318"/>
    <property type="project" value="GO_Central"/>
</dbReference>
<dbReference type="AlphaFoldDB" id="A0A9J7HL06"/>
<dbReference type="RefSeq" id="XP_035660290.1">
    <property type="nucleotide sequence ID" value="XM_035804397.1"/>
</dbReference>
<proteinExistence type="predicted"/>
<dbReference type="GO" id="GO:0005737">
    <property type="term" value="C:cytoplasm"/>
    <property type="evidence" value="ECO:0000318"/>
    <property type="project" value="GO_Central"/>
</dbReference>
<dbReference type="Gene3D" id="2.120.10.80">
    <property type="entry name" value="Kelch-type beta propeller"/>
    <property type="match status" value="1"/>
</dbReference>
<dbReference type="InterPro" id="IPR011333">
    <property type="entry name" value="SKP1/BTB/POZ_sf"/>
</dbReference>
<dbReference type="InterPro" id="IPR017096">
    <property type="entry name" value="BTB-kelch_protein"/>
</dbReference>
<organism evidence="4 5">
    <name type="scientific">Branchiostoma floridae</name>
    <name type="common">Florida lancelet</name>
    <name type="synonym">Amphioxus</name>
    <dbReference type="NCBI Taxonomy" id="7739"/>
    <lineage>
        <taxon>Eukaryota</taxon>
        <taxon>Metazoa</taxon>
        <taxon>Chordata</taxon>
        <taxon>Cephalochordata</taxon>
        <taxon>Leptocardii</taxon>
        <taxon>Amphioxiformes</taxon>
        <taxon>Branchiostomatidae</taxon>
        <taxon>Branchiostoma</taxon>
    </lineage>
</organism>
<keyword evidence="4" id="KW-1185">Reference proteome</keyword>
<dbReference type="SMART" id="SM00225">
    <property type="entry name" value="BTB"/>
    <property type="match status" value="1"/>
</dbReference>
<dbReference type="Pfam" id="PF00651">
    <property type="entry name" value="BTB"/>
    <property type="match status" value="1"/>
</dbReference>
<dbReference type="FunFam" id="3.30.710.10:FF:000221">
    <property type="entry name" value="Uncharacterized protein"/>
    <property type="match status" value="1"/>
</dbReference>
<feature type="domain" description="BTB" evidence="3">
    <location>
        <begin position="38"/>
        <end position="105"/>
    </location>
</feature>
<dbReference type="Proteomes" id="UP000001554">
    <property type="component" value="Chromosome 17"/>
</dbReference>
<evidence type="ECO:0000313" key="4">
    <source>
        <dbReference type="Proteomes" id="UP000001554"/>
    </source>
</evidence>
<dbReference type="PIRSF" id="PIRSF037037">
    <property type="entry name" value="Kelch-like_protein_gigaxonin"/>
    <property type="match status" value="1"/>
</dbReference>